<evidence type="ECO:0000256" key="1">
    <source>
        <dbReference type="SAM" id="MobiDB-lite"/>
    </source>
</evidence>
<name>A0AA38WAB5_9ASTR</name>
<accession>A0AA38WAB5</accession>
<feature type="compositionally biased region" description="Low complexity" evidence="1">
    <location>
        <begin position="226"/>
        <end position="250"/>
    </location>
</feature>
<feature type="compositionally biased region" description="Polar residues" evidence="1">
    <location>
        <begin position="166"/>
        <end position="178"/>
    </location>
</feature>
<organism evidence="2 3">
    <name type="scientific">Centaurea solstitialis</name>
    <name type="common">yellow star-thistle</name>
    <dbReference type="NCBI Taxonomy" id="347529"/>
    <lineage>
        <taxon>Eukaryota</taxon>
        <taxon>Viridiplantae</taxon>
        <taxon>Streptophyta</taxon>
        <taxon>Embryophyta</taxon>
        <taxon>Tracheophyta</taxon>
        <taxon>Spermatophyta</taxon>
        <taxon>Magnoliopsida</taxon>
        <taxon>eudicotyledons</taxon>
        <taxon>Gunneridae</taxon>
        <taxon>Pentapetalae</taxon>
        <taxon>asterids</taxon>
        <taxon>campanulids</taxon>
        <taxon>Asterales</taxon>
        <taxon>Asteraceae</taxon>
        <taxon>Carduoideae</taxon>
        <taxon>Cardueae</taxon>
        <taxon>Centaureinae</taxon>
        <taxon>Centaurea</taxon>
    </lineage>
</organism>
<dbReference type="Proteomes" id="UP001172457">
    <property type="component" value="Chromosome 6"/>
</dbReference>
<dbReference type="GO" id="GO:0055028">
    <property type="term" value="C:cortical microtubule"/>
    <property type="evidence" value="ECO:0007669"/>
    <property type="project" value="TreeGrafter"/>
</dbReference>
<dbReference type="AlphaFoldDB" id="A0AA38WAB5"/>
<feature type="compositionally biased region" description="Pro residues" evidence="1">
    <location>
        <begin position="298"/>
        <end position="310"/>
    </location>
</feature>
<protein>
    <submittedName>
        <fullName evidence="2">Uncharacterized protein</fullName>
    </submittedName>
</protein>
<feature type="compositionally biased region" description="Low complexity" evidence="1">
    <location>
        <begin position="106"/>
        <end position="165"/>
    </location>
</feature>
<proteinExistence type="predicted"/>
<dbReference type="GO" id="GO:0043622">
    <property type="term" value="P:cortical microtubule organization"/>
    <property type="evidence" value="ECO:0007669"/>
    <property type="project" value="TreeGrafter"/>
</dbReference>
<gene>
    <name evidence="2" type="ORF">OSB04_024422</name>
</gene>
<comment type="caution">
    <text evidence="2">The sequence shown here is derived from an EMBL/GenBank/DDBJ whole genome shotgun (WGS) entry which is preliminary data.</text>
</comment>
<evidence type="ECO:0000313" key="3">
    <source>
        <dbReference type="Proteomes" id="UP001172457"/>
    </source>
</evidence>
<reference evidence="2" key="1">
    <citation type="submission" date="2023-03" db="EMBL/GenBank/DDBJ databases">
        <title>Chromosome-scale reference genome and RAD-based genetic map of yellow starthistle (Centaurea solstitialis) reveal putative structural variation and QTLs associated with invader traits.</title>
        <authorList>
            <person name="Reatini B."/>
            <person name="Cang F.A."/>
            <person name="Jiang Q."/>
            <person name="Mckibben M.T.W."/>
            <person name="Barker M.S."/>
            <person name="Rieseberg L.H."/>
            <person name="Dlugosch K.M."/>
        </authorList>
    </citation>
    <scope>NUCLEOTIDE SEQUENCE</scope>
    <source>
        <strain evidence="2">CAN-66</strain>
        <tissue evidence="2">Leaf</tissue>
    </source>
</reference>
<feature type="compositionally biased region" description="Polar residues" evidence="1">
    <location>
        <begin position="345"/>
        <end position="354"/>
    </location>
</feature>
<dbReference type="PANTHER" id="PTHR31949">
    <property type="entry name" value="GASTRIC MUCIN-LIKE PROTEIN"/>
    <property type="match status" value="1"/>
</dbReference>
<keyword evidence="3" id="KW-1185">Reference proteome</keyword>
<dbReference type="EMBL" id="JARYMX010000006">
    <property type="protein sequence ID" value="KAJ9544715.1"/>
    <property type="molecule type" value="Genomic_DNA"/>
</dbReference>
<feature type="region of interest" description="Disordered" evidence="1">
    <location>
        <begin position="85"/>
        <end position="418"/>
    </location>
</feature>
<feature type="region of interest" description="Disordered" evidence="1">
    <location>
        <begin position="454"/>
        <end position="474"/>
    </location>
</feature>
<evidence type="ECO:0000313" key="2">
    <source>
        <dbReference type="EMBL" id="KAJ9544715.1"/>
    </source>
</evidence>
<sequence>MYDNIIMNRSSSRDSLIAGRNHNATINGILPHRRSMPFSKSNSAENFNNNNNMDLFSRNRTSLPLPSSDESDLWTLFAILEGKAKAPDSPGTPLVPPSNVKESQPTPVTARSRSSVRSSSTNKTSRLSVSQSESSHPARPARSSSVTRPSVSSTQYTSYSSRNSNILNTSSASVSSYIRPSTPTNRSSTTTSRVSTPSTRTTPSRASTPSRTRPSPPTISNDRPTRPSQTSRPSTPSSRPQTPGSLTSPTVRPPSRPSTPTRRSLTPSLSPSTAPSASGGRGLSSNGRNVGSTSRPSSPSPRLRPPPQPINLPDFPHETPPNLRTTLPDRPLSAGRSRPSAKGNVETTSNTASITRRHSSPVVSRGRIAEPPGRGRPHANGHVVESLEGRRISQVPDSLTRRPIKSSNSENGTGFGRNISKKSLDMAIKHMDIRNGGARPLSGSTLFPQSIRSANSRTQPGRAMSAPGSVDGSVNGENGNYAWNRAVEDHQSPHSSKLSSEVDIYESSRYDAILLKEDLKNTSWLHSADDKIDEGPLFDNGFETLPEPFGPLV</sequence>
<feature type="compositionally biased region" description="Low complexity" evidence="1">
    <location>
        <begin position="179"/>
        <end position="213"/>
    </location>
</feature>
<feature type="compositionally biased region" description="Low complexity" evidence="1">
    <location>
        <begin position="258"/>
        <end position="297"/>
    </location>
</feature>
<dbReference type="PANTHER" id="PTHR31949:SF35">
    <property type="match status" value="1"/>
</dbReference>